<reference evidence="11 12" key="1">
    <citation type="journal article" date="2004" name="Proc. Natl. Acad. Sci. U.S.A.">
        <title>The diploid genome sequence of Candida albicans.</title>
        <authorList>
            <person name="Jones T."/>
            <person name="Federspiel N.A."/>
            <person name="Chibana H."/>
            <person name="Dungan J."/>
            <person name="Kalman S."/>
            <person name="Magee B.B."/>
            <person name="Newport G."/>
            <person name="Thorstenson Y.R."/>
            <person name="Agabian N."/>
            <person name="Magee P.T."/>
            <person name="Davis R.W."/>
            <person name="Scherer S."/>
        </authorList>
    </citation>
    <scope>NUCLEOTIDE SEQUENCE [LARGE SCALE GENOMIC DNA]</scope>
    <source>
        <strain evidence="12">SC5314 / ATCC MYA-2876</strain>
    </source>
</reference>
<protein>
    <recommendedName>
        <fullName evidence="9">glucan 1,3-beta-glucosidase</fullName>
        <ecNumber evidence="9">3.2.1.58</ecNumber>
    </recommendedName>
</protein>
<dbReference type="InterPro" id="IPR050386">
    <property type="entry name" value="Glycosyl_hydrolase_5"/>
</dbReference>
<comment type="subcellular location">
    <subcellularLocation>
        <location evidence="1">Secreted</location>
    </subcellularLocation>
</comment>
<dbReference type="InParanoid" id="A0A1D8PHV3"/>
<dbReference type="EMBL" id="CP017624">
    <property type="protein sequence ID" value="AOW27685.1"/>
    <property type="molecule type" value="Genomic_DNA"/>
</dbReference>
<evidence type="ECO:0000256" key="9">
    <source>
        <dbReference type="ARBA" id="ARBA00038929"/>
    </source>
</evidence>
<evidence type="ECO:0000256" key="2">
    <source>
        <dbReference type="ARBA" id="ARBA00005641"/>
    </source>
</evidence>
<evidence type="ECO:0000256" key="3">
    <source>
        <dbReference type="ARBA" id="ARBA00022525"/>
    </source>
</evidence>
<keyword evidence="5" id="KW-0378">Hydrolase</keyword>
<dbReference type="KEGG" id="cal:CAALFM_C206840WA"/>
<dbReference type="SUPFAM" id="SSF51445">
    <property type="entry name" value="(Trans)glycosidases"/>
    <property type="match status" value="1"/>
</dbReference>
<dbReference type="PANTHER" id="PTHR31297:SF1">
    <property type="entry name" value="GLUCAN 1,3-BETA-GLUCOSIDASE I_II-RELATED"/>
    <property type="match status" value="1"/>
</dbReference>
<dbReference type="GO" id="GO:0005576">
    <property type="term" value="C:extracellular region"/>
    <property type="evidence" value="ECO:0000318"/>
    <property type="project" value="GO_Central"/>
</dbReference>
<comment type="catalytic activity">
    <reaction evidence="8">
        <text>Successive hydrolysis of beta-D-glucose units from the non-reducing ends of (1-&gt;3)-beta-D-glucans, releasing alpha-glucose.</text>
        <dbReference type="EC" id="3.2.1.58"/>
    </reaction>
</comment>
<gene>
    <name evidence="10 11" type="primary">SPR1</name>
    <name evidence="11" type="ordered locus">CAALFM_C206840WA</name>
    <name evidence="10" type="ordered locus">orf19.9779</name>
</gene>
<dbReference type="Gene3D" id="3.20.20.80">
    <property type="entry name" value="Glycosidases"/>
    <property type="match status" value="1"/>
</dbReference>
<dbReference type="Proteomes" id="UP000000559">
    <property type="component" value="Chromosome 2"/>
</dbReference>
<evidence type="ECO:0000256" key="1">
    <source>
        <dbReference type="ARBA" id="ARBA00004613"/>
    </source>
</evidence>
<dbReference type="GeneID" id="3643494"/>
<evidence type="ECO:0000313" key="11">
    <source>
        <dbReference type="EMBL" id="AOW27685.1"/>
    </source>
</evidence>
<keyword evidence="12" id="KW-1185">Reference proteome</keyword>
<evidence type="ECO:0000256" key="6">
    <source>
        <dbReference type="ARBA" id="ARBA00023295"/>
    </source>
</evidence>
<evidence type="ECO:0000313" key="10">
    <source>
        <dbReference type="CGD" id="CAL0000174982"/>
    </source>
</evidence>
<keyword evidence="3" id="KW-0964">Secreted</keyword>
<evidence type="ECO:0000256" key="7">
    <source>
        <dbReference type="ARBA" id="ARBA00023316"/>
    </source>
</evidence>
<dbReference type="PeptideAtlas" id="A0A1D8PHV3"/>
<comment type="similarity">
    <text evidence="2">Belongs to the glycosyl hydrolase 5 (cellulase A) family.</text>
</comment>
<dbReference type="InterPro" id="IPR017853">
    <property type="entry name" value="GH"/>
</dbReference>
<dbReference type="PANTHER" id="PTHR31297">
    <property type="entry name" value="GLUCAN ENDO-1,6-BETA-GLUCOSIDASE B"/>
    <property type="match status" value="1"/>
</dbReference>
<dbReference type="SMR" id="A0A1D8PHV3"/>
<evidence type="ECO:0000256" key="8">
    <source>
        <dbReference type="ARBA" id="ARBA00036824"/>
    </source>
</evidence>
<keyword evidence="7" id="KW-0961">Cell wall biogenesis/degradation</keyword>
<name>A0A1D8PHV3_CANAL</name>
<dbReference type="GO" id="GO:0009251">
    <property type="term" value="P:glucan catabolic process"/>
    <property type="evidence" value="ECO:0000318"/>
    <property type="project" value="GO_Central"/>
</dbReference>
<dbReference type="GO" id="GO:0071555">
    <property type="term" value="P:cell wall organization"/>
    <property type="evidence" value="ECO:0007669"/>
    <property type="project" value="UniProtKB-KW"/>
</dbReference>
<dbReference type="OrthoDB" id="62120at2759"/>
<proteinExistence type="inferred from homology"/>
<dbReference type="eggNOG" id="ENOG502QRG8">
    <property type="taxonomic scope" value="Eukaryota"/>
</dbReference>
<organism evidence="11 12">
    <name type="scientific">Candida albicans (strain SC5314 / ATCC MYA-2876)</name>
    <name type="common">Yeast</name>
    <dbReference type="NCBI Taxonomy" id="237561"/>
    <lineage>
        <taxon>Eukaryota</taxon>
        <taxon>Fungi</taxon>
        <taxon>Dikarya</taxon>
        <taxon>Ascomycota</taxon>
        <taxon>Saccharomycotina</taxon>
        <taxon>Pichiomycetes</taxon>
        <taxon>Debaryomycetaceae</taxon>
        <taxon>Candida/Lodderomyces clade</taxon>
        <taxon>Candida</taxon>
    </lineage>
</organism>
<evidence type="ECO:0000256" key="5">
    <source>
        <dbReference type="ARBA" id="ARBA00022801"/>
    </source>
</evidence>
<evidence type="ECO:0000256" key="4">
    <source>
        <dbReference type="ARBA" id="ARBA00022729"/>
    </source>
</evidence>
<dbReference type="CGD" id="CAL0000174982">
    <property type="gene designation" value="SPR1"/>
</dbReference>
<reference evidence="11 12" key="3">
    <citation type="journal article" date="2013" name="Genome Biol.">
        <title>Assembly of a phased diploid Candida albicans genome facilitates allele-specific measurements and provides a simple model for repeat and indel structure.</title>
        <authorList>
            <person name="Muzzey D."/>
            <person name="Schwartz K."/>
            <person name="Weissman J.S."/>
            <person name="Sherlock G."/>
        </authorList>
    </citation>
    <scope>NUCLEOTIDE SEQUENCE [LARGE SCALE GENOMIC DNA]</scope>
    <source>
        <strain evidence="12">SC5314 / ATCC MYA-2876</strain>
    </source>
</reference>
<evidence type="ECO:0000313" key="12">
    <source>
        <dbReference type="Proteomes" id="UP000000559"/>
    </source>
</evidence>
<keyword evidence="6" id="KW-0326">Glycosidase</keyword>
<reference evidence="11 12" key="2">
    <citation type="journal article" date="2007" name="Genome Biol.">
        <title>Assembly of the Candida albicans genome into sixteen supercontigs aligned on the eight chromosomes.</title>
        <authorList>
            <person name="van het Hoog M."/>
            <person name="Rast T.J."/>
            <person name="Martchenko M."/>
            <person name="Grindle S."/>
            <person name="Dignard D."/>
            <person name="Hogues H."/>
            <person name="Cuomo C."/>
            <person name="Berriman M."/>
            <person name="Scherer S."/>
            <person name="Magee B.B."/>
            <person name="Whiteway M."/>
            <person name="Chibana H."/>
            <person name="Nantel A."/>
            <person name="Magee P.T."/>
        </authorList>
    </citation>
    <scope>GENOME REANNOTATION</scope>
    <source>
        <strain evidence="12">SC5314 / ATCC MYA-2876</strain>
    </source>
</reference>
<sequence length="525" mass="61120">MFRSSISISVSILTIVLYFLKIFEARVNNQNEFLNSNNHPLLFEKISNNSYQTTMPSVYDDKLQKIYGVSLGGWLVTEPWITPSLYENAVNNHNNNKSIPVDEYTLTSLLRDTMDNGSIYLQNHWDQFYNETDFQQISQLKLNLIRIPIGYWAFELLPNDPYIQGQEKYLDIAIEWATKYNLFIQIGIHGLPGSQNGFDNSGLYTETPTWLENELNMNLTYRLVDYILNKYGNHTTIHSIQLVNEPLGFLLNKEKLSNFYIYCLEKIIQKNIKAKLVLHDAFFNIESWKNFPGEFILDHHLYEVFSQWQIDLNLQQHLQSIKHQGESIVKSGHRSIVGEFSGALTDCAKYLNGVGKGSRWDGSGDFEIIDRKPNDDKNRTCEGHDDPNNIMFKSETMDFLKEQFYTFEEKGNGWIFWCWKTESTLDWDMKRLNEFKMLPDPLFQYNSMNGNGVEENDGFGLSNIDFQDTIPKEFSEQESSEQKFDYNSNSTTTMTTSSPKKNGCSIINVGESWLWIIFVYYLSIF</sequence>
<dbReference type="STRING" id="237561.A0A1D8PHV3"/>
<dbReference type="VEuPathDB" id="FungiDB:C2_06840W_A"/>
<dbReference type="RefSeq" id="XP_714828.2">
    <property type="nucleotide sequence ID" value="XM_709735.2"/>
</dbReference>
<accession>A0A1D8PHV3</accession>
<dbReference type="EC" id="3.2.1.58" evidence="9"/>
<dbReference type="GO" id="GO:0004338">
    <property type="term" value="F:glucan exo-1,3-beta-glucosidase activity"/>
    <property type="evidence" value="ECO:0000318"/>
    <property type="project" value="GO_Central"/>
</dbReference>
<dbReference type="AlphaFoldDB" id="A0A1D8PHV3"/>
<keyword evidence="4" id="KW-0732">Signal</keyword>